<reference evidence="1 2" key="1">
    <citation type="submission" date="2016-10" db="EMBL/GenBank/DDBJ databases">
        <title>Comparative genomics of Bacillus thuringiensis reveals a path to pathogens against multiple invertebrate hosts.</title>
        <authorList>
            <person name="Zheng J."/>
            <person name="Gao Q."/>
            <person name="Liu H."/>
            <person name="Peng D."/>
            <person name="Ruan L."/>
            <person name="Sun M."/>
        </authorList>
    </citation>
    <scope>NUCLEOTIDE SEQUENCE [LARGE SCALE GENOMIC DNA]</scope>
    <source>
        <strain evidence="1">BGSC 4BM1</strain>
    </source>
</reference>
<name>A0A243ABD2_BACTU</name>
<protein>
    <submittedName>
        <fullName evidence="1">PadR family transcriptional regulator</fullName>
    </submittedName>
</protein>
<comment type="caution">
    <text evidence="1">The sequence shown here is derived from an EMBL/GenBank/DDBJ whole genome shotgun (WGS) entry which is preliminary data.</text>
</comment>
<proteinExistence type="predicted"/>
<sequence>MSKRRYNEKIADISVETVDIIEESLIYFGKYQLEYARGIANKKLEEYLPA</sequence>
<dbReference type="AlphaFoldDB" id="A0A243ABD2"/>
<dbReference type="EMBL" id="NFDG01000121">
    <property type="protein sequence ID" value="OTY15439.1"/>
    <property type="molecule type" value="Genomic_DNA"/>
</dbReference>
<evidence type="ECO:0000313" key="1">
    <source>
        <dbReference type="EMBL" id="OTY15439.1"/>
    </source>
</evidence>
<organism evidence="1 2">
    <name type="scientific">Bacillus thuringiensis serovar navarrensis</name>
    <dbReference type="NCBI Taxonomy" id="339658"/>
    <lineage>
        <taxon>Bacteria</taxon>
        <taxon>Bacillati</taxon>
        <taxon>Bacillota</taxon>
        <taxon>Bacilli</taxon>
        <taxon>Bacillales</taxon>
        <taxon>Bacillaceae</taxon>
        <taxon>Bacillus</taxon>
        <taxon>Bacillus cereus group</taxon>
    </lineage>
</organism>
<evidence type="ECO:0000313" key="2">
    <source>
        <dbReference type="Proteomes" id="UP000194860"/>
    </source>
</evidence>
<accession>A0A243ABD2</accession>
<gene>
    <name evidence="1" type="ORF">BK732_19160</name>
</gene>
<dbReference type="Proteomes" id="UP000194860">
    <property type="component" value="Unassembled WGS sequence"/>
</dbReference>